<dbReference type="EMBL" id="AWSO01000884">
    <property type="protein sequence ID" value="ESK86791.1"/>
    <property type="molecule type" value="Genomic_DNA"/>
</dbReference>
<evidence type="ECO:0000313" key="2">
    <source>
        <dbReference type="Proteomes" id="UP000017559"/>
    </source>
</evidence>
<dbReference type="KEGG" id="mrr:Moror_15136"/>
<comment type="caution">
    <text evidence="1">The sequence shown here is derived from an EMBL/GenBank/DDBJ whole genome shotgun (WGS) entry which is preliminary data.</text>
</comment>
<organism evidence="1 2">
    <name type="scientific">Moniliophthora roreri (strain MCA 2997)</name>
    <name type="common">Cocoa frosty pod rot fungus</name>
    <name type="synonym">Crinipellis roreri</name>
    <dbReference type="NCBI Taxonomy" id="1381753"/>
    <lineage>
        <taxon>Eukaryota</taxon>
        <taxon>Fungi</taxon>
        <taxon>Dikarya</taxon>
        <taxon>Basidiomycota</taxon>
        <taxon>Agaricomycotina</taxon>
        <taxon>Agaricomycetes</taxon>
        <taxon>Agaricomycetidae</taxon>
        <taxon>Agaricales</taxon>
        <taxon>Marasmiineae</taxon>
        <taxon>Marasmiaceae</taxon>
        <taxon>Moniliophthora</taxon>
    </lineage>
</organism>
<dbReference type="AlphaFoldDB" id="V2X1Z5"/>
<proteinExistence type="predicted"/>
<dbReference type="Proteomes" id="UP000017559">
    <property type="component" value="Unassembled WGS sequence"/>
</dbReference>
<evidence type="ECO:0000313" key="1">
    <source>
        <dbReference type="EMBL" id="ESK86791.1"/>
    </source>
</evidence>
<sequence length="109" mass="12139">MSDSDNPYRMRAVNLGNLGSSSQMFNNTHGTSIYGGTFVSVGRDQINVSMTQGSHTACEILSEFIKEVGAAHDSAKQYPHPRCHPETQREFKDDILKWCRDPSSDANIF</sequence>
<reference evidence="1 2" key="1">
    <citation type="journal article" date="2014" name="BMC Genomics">
        <title>Genome and secretome analysis of the hemibiotrophic fungal pathogen, Moniliophthora roreri, which causes frosty pod rot disease of cacao: mechanisms of the biotrophic and necrotrophic phases.</title>
        <authorList>
            <person name="Meinhardt L.W."/>
            <person name="Costa G.G.L."/>
            <person name="Thomazella D.P.T."/>
            <person name="Teixeira P.J.P.L."/>
            <person name="Carazzolle M.F."/>
            <person name="Schuster S.C."/>
            <person name="Carlson J.E."/>
            <person name="Guiltinan M.J."/>
            <person name="Mieczkowski P."/>
            <person name="Farmer A."/>
            <person name="Ramaraj T."/>
            <person name="Crozier J."/>
            <person name="Davis R.E."/>
            <person name="Shao J."/>
            <person name="Melnick R.L."/>
            <person name="Pereira G.A.G."/>
            <person name="Bailey B.A."/>
        </authorList>
    </citation>
    <scope>NUCLEOTIDE SEQUENCE [LARGE SCALE GENOMIC DNA]</scope>
    <source>
        <strain evidence="1 2">MCA 2997</strain>
    </source>
</reference>
<keyword evidence="2" id="KW-1185">Reference proteome</keyword>
<dbReference type="OrthoDB" id="2928561at2759"/>
<gene>
    <name evidence="1" type="ORF">Moror_15136</name>
</gene>
<name>V2X1Z5_MONRO</name>
<dbReference type="HOGENOM" id="CLU_2184628_0_0_1"/>
<protein>
    <submittedName>
        <fullName evidence="1">NWD2 protein</fullName>
    </submittedName>
</protein>
<accession>V2X1Z5</accession>